<comment type="subunit">
    <text evidence="2">Heterodimer of SbcC and SbcD.</text>
</comment>
<dbReference type="PANTHER" id="PTHR32114:SF2">
    <property type="entry name" value="ABC TRANSPORTER ABCH.3"/>
    <property type="match status" value="1"/>
</dbReference>
<dbReference type="SMART" id="SM00382">
    <property type="entry name" value="AAA"/>
    <property type="match status" value="1"/>
</dbReference>
<organism evidence="6 7">
    <name type="scientific">Clostridium cochlearium</name>
    <dbReference type="NCBI Taxonomy" id="1494"/>
    <lineage>
        <taxon>Bacteria</taxon>
        <taxon>Bacillati</taxon>
        <taxon>Bacillota</taxon>
        <taxon>Clostridia</taxon>
        <taxon>Eubacteriales</taxon>
        <taxon>Clostridiaceae</taxon>
        <taxon>Clostridium</taxon>
    </lineage>
</organism>
<keyword evidence="6" id="KW-0269">Exonuclease</keyword>
<comment type="similarity">
    <text evidence="1">Belongs to the SMC family. SbcC subfamily.</text>
</comment>
<evidence type="ECO:0000256" key="3">
    <source>
        <dbReference type="ARBA" id="ARBA00013368"/>
    </source>
</evidence>
<evidence type="ECO:0000313" key="7">
    <source>
        <dbReference type="Proteomes" id="UP000250223"/>
    </source>
</evidence>
<evidence type="ECO:0000256" key="1">
    <source>
        <dbReference type="ARBA" id="ARBA00006930"/>
    </source>
</evidence>
<dbReference type="GO" id="GO:0006302">
    <property type="term" value="P:double-strand break repair"/>
    <property type="evidence" value="ECO:0007669"/>
    <property type="project" value="InterPro"/>
</dbReference>
<dbReference type="InterPro" id="IPR038729">
    <property type="entry name" value="Rad50/SbcC_AAA"/>
</dbReference>
<dbReference type="GO" id="GO:0004527">
    <property type="term" value="F:exonuclease activity"/>
    <property type="evidence" value="ECO:0007669"/>
    <property type="project" value="UniProtKB-KW"/>
</dbReference>
<dbReference type="Gene3D" id="3.40.50.300">
    <property type="entry name" value="P-loop containing nucleotide triphosphate hydrolases"/>
    <property type="match status" value="2"/>
</dbReference>
<evidence type="ECO:0000313" key="6">
    <source>
        <dbReference type="EMBL" id="SQB36261.1"/>
    </source>
</evidence>
<feature type="domain" description="AAA+ ATPase" evidence="5">
    <location>
        <begin position="27"/>
        <end position="176"/>
    </location>
</feature>
<proteinExistence type="inferred from homology"/>
<reference evidence="6 7" key="1">
    <citation type="submission" date="2018-06" db="EMBL/GenBank/DDBJ databases">
        <authorList>
            <consortium name="Pathogen Informatics"/>
            <person name="Doyle S."/>
        </authorList>
    </citation>
    <scope>NUCLEOTIDE SEQUENCE [LARGE SCALE GENOMIC DNA]</scope>
    <source>
        <strain evidence="6 7">NCTC13028</strain>
    </source>
</reference>
<dbReference type="AlphaFoldDB" id="A0A2X2WDZ5"/>
<dbReference type="CDD" id="cd03279">
    <property type="entry name" value="ABC_sbcCD"/>
    <property type="match status" value="2"/>
</dbReference>
<dbReference type="Proteomes" id="UP000250223">
    <property type="component" value="Unassembled WGS sequence"/>
</dbReference>
<dbReference type="Pfam" id="PF13558">
    <property type="entry name" value="SbcC_Walker_B"/>
    <property type="match status" value="1"/>
</dbReference>
<dbReference type="InterPro" id="IPR027417">
    <property type="entry name" value="P-loop_NTPase"/>
</dbReference>
<protein>
    <recommendedName>
        <fullName evidence="3">Nuclease SbcCD subunit C</fullName>
    </recommendedName>
</protein>
<dbReference type="SUPFAM" id="SSF52540">
    <property type="entry name" value="P-loop containing nucleoside triphosphate hydrolases"/>
    <property type="match status" value="1"/>
</dbReference>
<dbReference type="RefSeq" id="WP_111921847.1">
    <property type="nucleotide sequence ID" value="NZ_JBCECZ010000016.1"/>
</dbReference>
<sequence>MKPLKLTMCAFGPYADVQVIDFTELDNRNIFLINGPTGAGKTTIFDAISYALFGEASNTNKDRDGLRSDFASQDTITYVDLEFSLRNKKYKVTRYPQQARKKARGEGFTYKNSEALLILPEGNTVSGVNAVEEKINEILGINKNQFRQIVMLPQGEFRKLLEAGSLEREIIFRKIFGTEPFEKFQKILDDKRKEIYKDIAKVNTERMTNIKRIDVANQEELLNLISQEHLNIKEIILGTGELIEKDEKDKENYFKKIEEVNKEEIKIQNEIVLLEEDNKKIKEKEEYEKKYKGLIFKKEEYENKKNKLSQGRKALEVKILEDNFKERKNYFQIKEKEYKELEKRVNIYEKKVEESIKKLKEEESKEDKKEEISNKLTIFNSFQNKVKEYENKKNNIQELKNNLEEKEKYYSSLDSEIKRDRAKFNELNKQLIQLQKSEVEKEKVLSKVEERESICNDMRDFYKYYNSYLVNVKKYNTMKINFDKIEKNYIEFKLKYEIMEDNFKKGQAGILAKDLKDGIECPVCGSKHHPKLAKMIDGVPTEEKLNKFKHEFDVIKEKREVILQNMSDLNGVITNSNEIISDYKLKLEKNLGKVIDEHWEKDILNFISIKGKEIALEVQNLKERLKKIEEEHKKKINLGDSLRKLEVKIEKNSDILEQVNKEYKDLFAKVKSEENSILEIEKEIPEEIRSVTSLDREIKNLEDTLLKLNQSLERARKEYETINNEYISLKTSKKGKLENLQEILKEIEKNKENMDKKIKNCGFKDYNHYLSMKLSEDELKNLDEDIQNYNQNVKTVKFNLDKAIKNSKDLKLRDENLIKQRLEKVEEEKSQLNREYNIIFSRLDNNRKTLKEIEKLNEKIKGKEEEYKVIGELARISNGDNDERITFERYVLAAYFDEIIDAANIRLSKMTGGRFLLVRKEEKGKGRRQEGLELEVFDNYTGKARHVKTLSGGESFKASLSLALGLADVIQSYAGGISLDTIFIDEGFGTLDPESLDNAIETLVDLQNDGRLVGIISHVPELKERIDTILEIIPTKEGSRARFLV</sequence>
<dbReference type="InterPro" id="IPR003593">
    <property type="entry name" value="AAA+_ATPase"/>
</dbReference>
<dbReference type="PANTHER" id="PTHR32114">
    <property type="entry name" value="ABC TRANSPORTER ABCH.3"/>
    <property type="match status" value="1"/>
</dbReference>
<gene>
    <name evidence="6" type="primary">sbcC</name>
    <name evidence="6" type="ORF">NCTC13028_02488</name>
</gene>
<dbReference type="Pfam" id="PF13476">
    <property type="entry name" value="AAA_23"/>
    <property type="match status" value="1"/>
</dbReference>
<evidence type="ECO:0000256" key="2">
    <source>
        <dbReference type="ARBA" id="ARBA00011322"/>
    </source>
</evidence>
<evidence type="ECO:0000259" key="5">
    <source>
        <dbReference type="SMART" id="SM00382"/>
    </source>
</evidence>
<dbReference type="GO" id="GO:0016887">
    <property type="term" value="F:ATP hydrolysis activity"/>
    <property type="evidence" value="ECO:0007669"/>
    <property type="project" value="InterPro"/>
</dbReference>
<feature type="coiled-coil region" evidence="4">
    <location>
        <begin position="611"/>
        <end position="873"/>
    </location>
</feature>
<dbReference type="EMBL" id="UAWC01000026">
    <property type="protein sequence ID" value="SQB36261.1"/>
    <property type="molecule type" value="Genomic_DNA"/>
</dbReference>
<name>A0A2X2WDZ5_CLOCO</name>
<keyword evidence="6" id="KW-0378">Hydrolase</keyword>
<keyword evidence="6" id="KW-0540">Nuclease</keyword>
<keyword evidence="4" id="KW-0175">Coiled coil</keyword>
<accession>A0A2X2WDZ5</accession>
<evidence type="ECO:0000256" key="4">
    <source>
        <dbReference type="SAM" id="Coils"/>
    </source>
</evidence>
<feature type="coiled-coil region" evidence="4">
    <location>
        <begin position="243"/>
        <end position="437"/>
    </location>
</feature>